<dbReference type="SUPFAM" id="SSF52540">
    <property type="entry name" value="P-loop containing nucleoside triphosphate hydrolases"/>
    <property type="match status" value="1"/>
</dbReference>
<feature type="domain" description="ATPase of the ABC class N-terminal" evidence="3">
    <location>
        <begin position="74"/>
        <end position="216"/>
    </location>
</feature>
<dbReference type="InterPro" id="IPR027417">
    <property type="entry name" value="P-loop_NTPase"/>
</dbReference>
<feature type="domain" description="MRB1590-like C-terminal" evidence="4">
    <location>
        <begin position="523"/>
        <end position="627"/>
    </location>
</feature>
<dbReference type="InterPro" id="IPR046834">
    <property type="entry name" value="ABC_ATPase_C"/>
</dbReference>
<proteinExistence type="predicted"/>
<protein>
    <submittedName>
        <fullName evidence="5">ABC-ATPase domain-containing protein</fullName>
    </submittedName>
</protein>
<feature type="domain" description="ATPase of the ABC class C-terminal" evidence="2">
    <location>
        <begin position="233"/>
        <end position="502"/>
    </location>
</feature>
<dbReference type="EMBL" id="JASXSX010000001">
    <property type="protein sequence ID" value="MDT3766837.1"/>
    <property type="molecule type" value="Genomic_DNA"/>
</dbReference>
<dbReference type="PANTHER" id="PTHR38149">
    <property type="entry name" value="ATPASE"/>
    <property type="match status" value="1"/>
</dbReference>
<reference evidence="5 6" key="1">
    <citation type="submission" date="2023-06" db="EMBL/GenBank/DDBJ databases">
        <title>Draft genome sequence of Gleimia hominis type strain CCUG 57540T.</title>
        <authorList>
            <person name="Salva-Serra F."/>
            <person name="Cardew S."/>
            <person name="Jensie Markopoulos S."/>
            <person name="Ohlen M."/>
            <person name="Inganas E."/>
            <person name="Svensson-Stadler L."/>
            <person name="Moore E.R.B."/>
        </authorList>
    </citation>
    <scope>NUCLEOTIDE SEQUENCE [LARGE SCALE GENOMIC DNA]</scope>
    <source>
        <strain evidence="5 6">CCUG 57540</strain>
    </source>
</reference>
<feature type="compositionally biased region" description="Low complexity" evidence="1">
    <location>
        <begin position="43"/>
        <end position="52"/>
    </location>
</feature>
<dbReference type="InterPro" id="IPR046833">
    <property type="entry name" value="ABC_N"/>
</dbReference>
<evidence type="ECO:0000256" key="1">
    <source>
        <dbReference type="SAM" id="MobiDB-lite"/>
    </source>
</evidence>
<feature type="region of interest" description="Disordered" evidence="1">
    <location>
        <begin position="110"/>
        <end position="131"/>
    </location>
</feature>
<dbReference type="RefSeq" id="WP_313272036.1">
    <property type="nucleotide sequence ID" value="NZ_JASXSX010000001.1"/>
</dbReference>
<dbReference type="InterPro" id="IPR019195">
    <property type="entry name" value="ABC_ATPase_put"/>
</dbReference>
<dbReference type="PANTHER" id="PTHR38149:SF1">
    <property type="entry name" value="ATPASE"/>
    <property type="match status" value="1"/>
</dbReference>
<feature type="compositionally biased region" description="Basic and acidic residues" evidence="1">
    <location>
        <begin position="54"/>
        <end position="69"/>
    </location>
</feature>
<feature type="compositionally biased region" description="Acidic residues" evidence="1">
    <location>
        <begin position="634"/>
        <end position="644"/>
    </location>
</feature>
<evidence type="ECO:0000259" key="2">
    <source>
        <dbReference type="Pfam" id="PF09818"/>
    </source>
</evidence>
<dbReference type="Pfam" id="PF21117">
    <property type="entry name" value="MRB1590_C"/>
    <property type="match status" value="1"/>
</dbReference>
<keyword evidence="6" id="KW-1185">Reference proteome</keyword>
<dbReference type="Pfam" id="PF09818">
    <property type="entry name" value="ABC_ATPase"/>
    <property type="match status" value="1"/>
</dbReference>
<evidence type="ECO:0000259" key="3">
    <source>
        <dbReference type="Pfam" id="PF20446"/>
    </source>
</evidence>
<feature type="region of interest" description="Disordered" evidence="1">
    <location>
        <begin position="630"/>
        <end position="650"/>
    </location>
</feature>
<dbReference type="Pfam" id="PF20446">
    <property type="entry name" value="ABC_N"/>
    <property type="match status" value="1"/>
</dbReference>
<name>A0ABU3IBJ4_9ACTO</name>
<gene>
    <name evidence="5" type="ORF">QS713_02005</name>
</gene>
<comment type="caution">
    <text evidence="5">The sequence shown here is derived from an EMBL/GenBank/DDBJ whole genome shotgun (WGS) entry which is preliminary data.</text>
</comment>
<dbReference type="InterPro" id="IPR049069">
    <property type="entry name" value="MRB1590-like_C"/>
</dbReference>
<accession>A0ABU3IBJ4</accession>
<feature type="region of interest" description="Disordered" evidence="1">
    <location>
        <begin position="1"/>
        <end position="69"/>
    </location>
</feature>
<evidence type="ECO:0000259" key="4">
    <source>
        <dbReference type="Pfam" id="PF21117"/>
    </source>
</evidence>
<evidence type="ECO:0000313" key="5">
    <source>
        <dbReference type="EMBL" id="MDT3766837.1"/>
    </source>
</evidence>
<dbReference type="Proteomes" id="UP001247542">
    <property type="component" value="Unassembled WGS sequence"/>
</dbReference>
<organism evidence="5 6">
    <name type="scientific">Gleimia hominis</name>
    <dbReference type="NCBI Taxonomy" id="595468"/>
    <lineage>
        <taxon>Bacteria</taxon>
        <taxon>Bacillati</taxon>
        <taxon>Actinomycetota</taxon>
        <taxon>Actinomycetes</taxon>
        <taxon>Actinomycetales</taxon>
        <taxon>Actinomycetaceae</taxon>
        <taxon>Gleimia</taxon>
    </lineage>
</organism>
<sequence>MSEYRSKNFHSRGQNHGGQNYGGQNHGGQNYGGQNYGGGQNHGGQNRWGNRGRNYRDNRGKNREFERRQGTDADLVDHLNRLDGRNYGSYKSVIGDYDYGDFNVHIDRVQSDPYAPPSQLRTTADPKQMGIPDDLLDTPDKCLAVADFLARDFAHHTRDVNDLRIARCGQEILERSYARVTASDVELRFQCQFPARGRTILGRTMAHLADVEIPNAIIDTFDFVSDHSAPHMDALRRHVQTFLDYQHLQGLLVENGWIGFVADGSVLARRSGISDLPMSEAVAFSAPQSLRVSVDLPFAGPVEGMAIRPGVTLIVGGGYHGKSTLLGALQRGVYAHVPDDGRELVALLPDAVKVRAADGRAVTGVDVSAFINDLPGGGDTTVFSTENASGSTSQAASIVEALEVGAPVVMIDEDTSATNLMIRDERMRQLVAADKEPITPFVDRIEGLSNAGVSTILVMGGSGDYLDVADTVLMMDHYECKDVTEQAQQVVASMPRARNDVPAWQPVAARVPQPGKPQGGKAKTRSRGLDQISLDRQDILLGDVEQVVDSGQTNAIAWAIRSLTDPNRATGFDGRTTLAQALDSLEEVVDNHGLDALGGGDKPAFFVRPRRVDIAAALNRFRSLRVKPVSEVETGADAEADTEADSTAAQ</sequence>
<feature type="compositionally biased region" description="Gly residues" evidence="1">
    <location>
        <begin position="15"/>
        <end position="42"/>
    </location>
</feature>
<evidence type="ECO:0000313" key="6">
    <source>
        <dbReference type="Proteomes" id="UP001247542"/>
    </source>
</evidence>